<dbReference type="AlphaFoldDB" id="A0A9P0IHD6"/>
<protein>
    <submittedName>
        <fullName evidence="1">Uncharacterized protein</fullName>
    </submittedName>
</protein>
<name>A0A9P0IHD6_SPOLI</name>
<keyword evidence="2" id="KW-1185">Reference proteome</keyword>
<evidence type="ECO:0000313" key="1">
    <source>
        <dbReference type="EMBL" id="CAH1647612.1"/>
    </source>
</evidence>
<dbReference type="Proteomes" id="UP001153321">
    <property type="component" value="Chromosome Z"/>
</dbReference>
<reference evidence="1" key="1">
    <citation type="submission" date="2022-02" db="EMBL/GenBank/DDBJ databases">
        <authorList>
            <person name="King R."/>
        </authorList>
    </citation>
    <scope>NUCLEOTIDE SEQUENCE</scope>
</reference>
<evidence type="ECO:0000313" key="2">
    <source>
        <dbReference type="Proteomes" id="UP001153321"/>
    </source>
</evidence>
<dbReference type="EMBL" id="LR824562">
    <property type="protein sequence ID" value="CAH1647612.1"/>
    <property type="molecule type" value="Genomic_DNA"/>
</dbReference>
<accession>A0A9P0IHD6</accession>
<gene>
    <name evidence="1" type="ORF">SPLIT_LOCUS12963</name>
</gene>
<sequence>MLQYDHLVVNEVLTFIQFELENTPEIFVKMKCLENYDEHELSEARTLLYRMLNVEPGFTSYYNKESNLQDIFDLLRKTPKHEQPVFVARNWRKMPHAYDNILIYTLLGRIEQLQGLLRYVLSLRKAERDAANARKRQYEQNKRFGHHRFQFPIRQIDQATAPHPVSVTISTSATFSGTSTSVNTLSIVYTETSALPCSTSFQSLLYSSADSSSTPKMPNSSIIGQPSEKSAFCKVIGSSRRPKTSILPSTTVVTSIAATTRKTTMPKDSVITNLVSSLKPAAMTSVIPMMTSELARPVTISTASPSKQATTSVFPILKSSGSVLSQVEPDLARWYEGVPKIETSPVWLANKLSPTNAVPQIGANCALSTSYQIATTSRVQTTFKAPITSEIPMKPSSERPMHLINSEYREQIARSQFRPIETPMQRHFKNPR</sequence>
<organism evidence="1 2">
    <name type="scientific">Spodoptera littoralis</name>
    <name type="common">Egyptian cotton leafworm</name>
    <dbReference type="NCBI Taxonomy" id="7109"/>
    <lineage>
        <taxon>Eukaryota</taxon>
        <taxon>Metazoa</taxon>
        <taxon>Ecdysozoa</taxon>
        <taxon>Arthropoda</taxon>
        <taxon>Hexapoda</taxon>
        <taxon>Insecta</taxon>
        <taxon>Pterygota</taxon>
        <taxon>Neoptera</taxon>
        <taxon>Endopterygota</taxon>
        <taxon>Lepidoptera</taxon>
        <taxon>Glossata</taxon>
        <taxon>Ditrysia</taxon>
        <taxon>Noctuoidea</taxon>
        <taxon>Noctuidae</taxon>
        <taxon>Amphipyrinae</taxon>
        <taxon>Spodoptera</taxon>
    </lineage>
</organism>
<proteinExistence type="predicted"/>